<evidence type="ECO:0000313" key="3">
    <source>
        <dbReference type="Proteomes" id="UP000183832"/>
    </source>
</evidence>
<feature type="region of interest" description="Disordered" evidence="1">
    <location>
        <begin position="97"/>
        <end position="121"/>
    </location>
</feature>
<feature type="region of interest" description="Disordered" evidence="1">
    <location>
        <begin position="179"/>
        <end position="210"/>
    </location>
</feature>
<accession>A0A1J1IHQ4</accession>
<dbReference type="STRING" id="568069.A0A1J1IHQ4"/>
<reference evidence="2 3" key="1">
    <citation type="submission" date="2015-04" db="EMBL/GenBank/DDBJ databases">
        <authorList>
            <person name="Syromyatnikov M.Y."/>
            <person name="Popov V.N."/>
        </authorList>
    </citation>
    <scope>NUCLEOTIDE SEQUENCE [LARGE SCALE GENOMIC DNA]</scope>
</reference>
<proteinExistence type="predicted"/>
<sequence>MSVGVQILNEMEQKIESVTPPRTCEIKFVIKSIIPVTTDFTSVIKNSNDSQDELLEFRSLTSNSFKVNGGNIIKEKSENNKSYSADVKEFIEKIMSREKSEETTEADELKNDSSMKNDSAESISELVITKKQKINSLEGSPAAFGTMSSSTPIKADHRNINLDISGVGLLSFADDKVEAGKDPKNNSLNDSDFESMDQDQYDESLKQSTKDTTLVRNRTFNSSENKENISEISRSSSLSDFKNGFKMILEETVKRTPLAIRKAFNIESDSGSATSSVKKSKFFNIFSSTKKLKRKQSPSKKRHSRKSTSTKKKSLLTRENLQKYLQDGSPDKATIEWGDNFEYSFICEPPSSEIDESENSPNYISYNASLDSSIEMLKSPLIPTFKIDPPSESASNTSSYLTLPNDSYPPACDYVKHMIKCSYASKLPLSTSFRRSISEPAIEDNLETNDDLFKFTISKANTTQTCEASIKNLTQLSGLKTFNEFKKSFVKSSQSFKMFVNEYVKNINQWKTKPIDIGK</sequence>
<name>A0A1J1IHQ4_9DIPT</name>
<feature type="region of interest" description="Disordered" evidence="1">
    <location>
        <begin position="290"/>
        <end position="319"/>
    </location>
</feature>
<feature type="compositionally biased region" description="Basic and acidic residues" evidence="1">
    <location>
        <begin position="97"/>
        <end position="119"/>
    </location>
</feature>
<dbReference type="OrthoDB" id="8061461at2759"/>
<evidence type="ECO:0000313" key="2">
    <source>
        <dbReference type="EMBL" id="CRK99791.1"/>
    </source>
</evidence>
<dbReference type="AlphaFoldDB" id="A0A1J1IHQ4"/>
<evidence type="ECO:0000256" key="1">
    <source>
        <dbReference type="SAM" id="MobiDB-lite"/>
    </source>
</evidence>
<feature type="compositionally biased region" description="Acidic residues" evidence="1">
    <location>
        <begin position="191"/>
        <end position="202"/>
    </location>
</feature>
<dbReference type="Proteomes" id="UP000183832">
    <property type="component" value="Unassembled WGS sequence"/>
</dbReference>
<protein>
    <submittedName>
        <fullName evidence="2">CLUMA_CG013099, isoform A</fullName>
    </submittedName>
</protein>
<dbReference type="EMBL" id="CVRI01000053">
    <property type="protein sequence ID" value="CRK99791.1"/>
    <property type="molecule type" value="Genomic_DNA"/>
</dbReference>
<organism evidence="2 3">
    <name type="scientific">Clunio marinus</name>
    <dbReference type="NCBI Taxonomy" id="568069"/>
    <lineage>
        <taxon>Eukaryota</taxon>
        <taxon>Metazoa</taxon>
        <taxon>Ecdysozoa</taxon>
        <taxon>Arthropoda</taxon>
        <taxon>Hexapoda</taxon>
        <taxon>Insecta</taxon>
        <taxon>Pterygota</taxon>
        <taxon>Neoptera</taxon>
        <taxon>Endopterygota</taxon>
        <taxon>Diptera</taxon>
        <taxon>Nematocera</taxon>
        <taxon>Chironomoidea</taxon>
        <taxon>Chironomidae</taxon>
        <taxon>Clunio</taxon>
    </lineage>
</organism>
<feature type="compositionally biased region" description="Basic residues" evidence="1">
    <location>
        <begin position="290"/>
        <end position="315"/>
    </location>
</feature>
<gene>
    <name evidence="2" type="ORF">CLUMA_CG013099</name>
</gene>
<keyword evidence="3" id="KW-1185">Reference proteome</keyword>